<keyword evidence="7" id="KW-1185">Reference proteome</keyword>
<dbReference type="SMART" id="SM00282">
    <property type="entry name" value="LamG"/>
    <property type="match status" value="1"/>
</dbReference>
<evidence type="ECO:0008006" key="8">
    <source>
        <dbReference type="Google" id="ProtNLM"/>
    </source>
</evidence>
<dbReference type="PROSITE" id="PS50026">
    <property type="entry name" value="EGF_3"/>
    <property type="match status" value="1"/>
</dbReference>
<keyword evidence="1" id="KW-1015">Disulfide bond</keyword>
<dbReference type="CDD" id="cd00110">
    <property type="entry name" value="LamG"/>
    <property type="match status" value="1"/>
</dbReference>
<dbReference type="PROSITE" id="PS50025">
    <property type="entry name" value="LAM_G_DOMAIN"/>
    <property type="match status" value="1"/>
</dbReference>
<dbReference type="Proteomes" id="UP000327468">
    <property type="component" value="Chromosome 10"/>
</dbReference>
<evidence type="ECO:0000256" key="3">
    <source>
        <dbReference type="SAM" id="SignalP"/>
    </source>
</evidence>
<dbReference type="PANTHER" id="PTHR15036">
    <property type="entry name" value="PIKACHURIN-LIKE PROTEIN"/>
    <property type="match status" value="1"/>
</dbReference>
<dbReference type="SUPFAM" id="SSF49899">
    <property type="entry name" value="Concanavalin A-like lectins/glucanases"/>
    <property type="match status" value="1"/>
</dbReference>
<dbReference type="SUPFAM" id="SSF57196">
    <property type="entry name" value="EGF/Laminin"/>
    <property type="match status" value="1"/>
</dbReference>
<evidence type="ECO:0000256" key="1">
    <source>
        <dbReference type="ARBA" id="ARBA00023157"/>
    </source>
</evidence>
<dbReference type="PROSITE" id="PS51257">
    <property type="entry name" value="PROKAR_LIPOPROTEIN"/>
    <property type="match status" value="1"/>
</dbReference>
<sequence>MTLLRYPVQLQLLLSTVLGSCLGLEFPGARGQWARFLRWDASTRSDLSFRVKTDASTALVLYFDDGGYCDFLQLMVVEGKLQLRFSIDCAETTLVSGKRVNDSSWHSVTVSRSNLRTVLSVDGDSKADEVRPQRQYMKIVSDLFLGGVPQDIRTSALTLPTAKDLPPFKGVIRDLKYSNKEPTLLSSQRVRMDTEGVCTENPCENGGICALVDGEPQCDCSKTEYTGRFCSEEANTIPGLAHMMMAEQAKSKGIALSFSSFAVWFEK</sequence>
<proteinExistence type="predicted"/>
<reference evidence="6 7" key="1">
    <citation type="submission" date="2019-06" db="EMBL/GenBank/DDBJ databases">
        <title>A chromosome-scale genome assembly of the striped catfish, Pangasianodon hypophthalmus.</title>
        <authorList>
            <person name="Wen M."/>
            <person name="Zahm M."/>
            <person name="Roques C."/>
            <person name="Cabau C."/>
            <person name="Klopp C."/>
            <person name="Donnadieu C."/>
            <person name="Jouanno E."/>
            <person name="Avarre J.-C."/>
            <person name="Campet M."/>
            <person name="Ha T.T.T."/>
            <person name="Dugue R."/>
            <person name="Lampietro C."/>
            <person name="Louis A."/>
            <person name="Herpin A."/>
            <person name="Echchiki A."/>
            <person name="Berthelot C."/>
            <person name="Parey E."/>
            <person name="Roest-Crollius H."/>
            <person name="Braasch I."/>
            <person name="Postlethwait J."/>
            <person name="Bobe J."/>
            <person name="Montfort J."/>
            <person name="Bouchez O."/>
            <person name="Begum T."/>
            <person name="Schartl M."/>
            <person name="Guiguen Y."/>
        </authorList>
    </citation>
    <scope>NUCLEOTIDE SEQUENCE [LARGE SCALE GENOMIC DNA]</scope>
    <source>
        <strain evidence="6 7">Indonesia</strain>
        <tissue evidence="6">Blood</tissue>
    </source>
</reference>
<name>A0A5N5N701_PANHP</name>
<evidence type="ECO:0000313" key="6">
    <source>
        <dbReference type="EMBL" id="KAB5562623.1"/>
    </source>
</evidence>
<accession>A0A5N5N701</accession>
<evidence type="ECO:0000313" key="7">
    <source>
        <dbReference type="Proteomes" id="UP000327468"/>
    </source>
</evidence>
<comment type="caution">
    <text evidence="2">Lacks conserved residue(s) required for the propagation of feature annotation.</text>
</comment>
<feature type="domain" description="Laminin G" evidence="4">
    <location>
        <begin position="23"/>
        <end position="203"/>
    </location>
</feature>
<protein>
    <recommendedName>
        <fullName evidence="8">EGF-like domain-containing protein</fullName>
    </recommendedName>
</protein>
<dbReference type="EMBL" id="VFJC01000011">
    <property type="protein sequence ID" value="KAB5562623.1"/>
    <property type="molecule type" value="Genomic_DNA"/>
</dbReference>
<keyword evidence="2" id="KW-0245">EGF-like domain</keyword>
<organism evidence="6 7">
    <name type="scientific">Pangasianodon hypophthalmus</name>
    <name type="common">Striped catfish</name>
    <name type="synonym">Helicophagus hypophthalmus</name>
    <dbReference type="NCBI Taxonomy" id="310915"/>
    <lineage>
        <taxon>Eukaryota</taxon>
        <taxon>Metazoa</taxon>
        <taxon>Chordata</taxon>
        <taxon>Craniata</taxon>
        <taxon>Vertebrata</taxon>
        <taxon>Euteleostomi</taxon>
        <taxon>Actinopterygii</taxon>
        <taxon>Neopterygii</taxon>
        <taxon>Teleostei</taxon>
        <taxon>Ostariophysi</taxon>
        <taxon>Siluriformes</taxon>
        <taxon>Pangasiidae</taxon>
        <taxon>Pangasianodon</taxon>
    </lineage>
</organism>
<gene>
    <name evidence="6" type="ORF">PHYPO_G00020060</name>
</gene>
<dbReference type="InterPro" id="IPR000742">
    <property type="entry name" value="EGF"/>
</dbReference>
<keyword evidence="3" id="KW-0732">Signal</keyword>
<dbReference type="InterPro" id="IPR001791">
    <property type="entry name" value="Laminin_G"/>
</dbReference>
<evidence type="ECO:0000259" key="4">
    <source>
        <dbReference type="PROSITE" id="PS50025"/>
    </source>
</evidence>
<dbReference type="Gene3D" id="2.60.120.200">
    <property type="match status" value="1"/>
</dbReference>
<evidence type="ECO:0000259" key="5">
    <source>
        <dbReference type="PROSITE" id="PS50026"/>
    </source>
</evidence>
<dbReference type="Pfam" id="PF00008">
    <property type="entry name" value="EGF"/>
    <property type="match status" value="1"/>
</dbReference>
<dbReference type="GO" id="GO:0016020">
    <property type="term" value="C:membrane"/>
    <property type="evidence" value="ECO:0007669"/>
    <property type="project" value="UniProtKB-SubCell"/>
</dbReference>
<feature type="signal peptide" evidence="3">
    <location>
        <begin position="1"/>
        <end position="23"/>
    </location>
</feature>
<dbReference type="PANTHER" id="PTHR15036:SF85">
    <property type="entry name" value="SP2353, ISOFORM A"/>
    <property type="match status" value="1"/>
</dbReference>
<dbReference type="Pfam" id="PF02210">
    <property type="entry name" value="Laminin_G_2"/>
    <property type="match status" value="1"/>
</dbReference>
<dbReference type="CDD" id="cd00054">
    <property type="entry name" value="EGF_CA"/>
    <property type="match status" value="1"/>
</dbReference>
<dbReference type="InterPro" id="IPR050372">
    <property type="entry name" value="Neurexin-related_CASP"/>
</dbReference>
<dbReference type="AlphaFoldDB" id="A0A5N5N701"/>
<feature type="domain" description="EGF-like" evidence="5">
    <location>
        <begin position="194"/>
        <end position="231"/>
    </location>
</feature>
<feature type="chain" id="PRO_5024396638" description="EGF-like domain-containing protein" evidence="3">
    <location>
        <begin position="24"/>
        <end position="267"/>
    </location>
</feature>
<evidence type="ECO:0000256" key="2">
    <source>
        <dbReference type="PROSITE-ProRule" id="PRU00076"/>
    </source>
</evidence>
<dbReference type="InterPro" id="IPR013320">
    <property type="entry name" value="ConA-like_dom_sf"/>
</dbReference>
<dbReference type="Gene3D" id="2.10.25.10">
    <property type="entry name" value="Laminin"/>
    <property type="match status" value="1"/>
</dbReference>
<comment type="caution">
    <text evidence="6">The sequence shown here is derived from an EMBL/GenBank/DDBJ whole genome shotgun (WGS) entry which is preliminary data.</text>
</comment>